<dbReference type="GO" id="GO:0007059">
    <property type="term" value="P:chromosome segregation"/>
    <property type="evidence" value="ECO:0007669"/>
    <property type="project" value="TreeGrafter"/>
</dbReference>
<name>A0A0F9SXZ5_9ZZZZ</name>
<dbReference type="EMBL" id="LAZR01001627">
    <property type="protein sequence ID" value="KKN41751.1"/>
    <property type="molecule type" value="Genomic_DNA"/>
</dbReference>
<proteinExistence type="predicted"/>
<sequence>MRLVILLFIFIGIGFVFQTKSVRRNIKIKYIKVDDINDNRWMGDDKLDVTLAKSIQKIGLLQNIIVRPISSGNPPKKKFILVHGERRLQASIIAGKTKISCIVLYNLTGRRAIIAAAAMCFYDHLGKKKYSNSQIRDKVSKLVQLLIDEQSIGKTKLEIKRIRREAIKEVANLFYNGEPSTVYKILQIKNLPNQLQALIKEEGERTETEKLFLEKFNIKSDFKSDLKSISIIEKIFQNLGARPQAEKIQKIFAIINNFGLDKKKCNVRNDILREFRDNLKKKPFEIVMRETMISDDANANIQFTITNPKYLRWHRIAIKQNQLTSAQIVQNIYCKWLNKKFSREHLREFEAELNRKNEINGG</sequence>
<evidence type="ECO:0000313" key="2">
    <source>
        <dbReference type="EMBL" id="KKN41751.1"/>
    </source>
</evidence>
<accession>A0A0F9SXZ5</accession>
<dbReference type="Gene3D" id="3.90.1530.30">
    <property type="match status" value="1"/>
</dbReference>
<reference evidence="2" key="1">
    <citation type="journal article" date="2015" name="Nature">
        <title>Complex archaea that bridge the gap between prokaryotes and eukaryotes.</title>
        <authorList>
            <person name="Spang A."/>
            <person name="Saw J.H."/>
            <person name="Jorgensen S.L."/>
            <person name="Zaremba-Niedzwiedzka K."/>
            <person name="Martijn J."/>
            <person name="Lind A.E."/>
            <person name="van Eijk R."/>
            <person name="Schleper C."/>
            <person name="Guy L."/>
            <person name="Ettema T.J."/>
        </authorList>
    </citation>
    <scope>NUCLEOTIDE SEQUENCE</scope>
</reference>
<dbReference type="InterPro" id="IPR036086">
    <property type="entry name" value="ParB/Sulfiredoxin_sf"/>
</dbReference>
<dbReference type="InterPro" id="IPR003115">
    <property type="entry name" value="ParB_N"/>
</dbReference>
<dbReference type="InterPro" id="IPR050336">
    <property type="entry name" value="Chromosome_partition/occlusion"/>
</dbReference>
<dbReference type="PANTHER" id="PTHR33375">
    <property type="entry name" value="CHROMOSOME-PARTITIONING PROTEIN PARB-RELATED"/>
    <property type="match status" value="1"/>
</dbReference>
<dbReference type="Pfam" id="PF02195">
    <property type="entry name" value="ParB_N"/>
    <property type="match status" value="1"/>
</dbReference>
<dbReference type="SUPFAM" id="SSF110849">
    <property type="entry name" value="ParB/Sulfiredoxin"/>
    <property type="match status" value="1"/>
</dbReference>
<gene>
    <name evidence="2" type="ORF">LCGC14_0720200</name>
</gene>
<dbReference type="PANTHER" id="PTHR33375:SF1">
    <property type="entry name" value="CHROMOSOME-PARTITIONING PROTEIN PARB-RELATED"/>
    <property type="match status" value="1"/>
</dbReference>
<feature type="domain" description="ParB-like N-terminal" evidence="1">
    <location>
        <begin position="29"/>
        <end position="118"/>
    </location>
</feature>
<dbReference type="SMART" id="SM00470">
    <property type="entry name" value="ParB"/>
    <property type="match status" value="1"/>
</dbReference>
<evidence type="ECO:0000259" key="1">
    <source>
        <dbReference type="SMART" id="SM00470"/>
    </source>
</evidence>
<dbReference type="GO" id="GO:0005694">
    <property type="term" value="C:chromosome"/>
    <property type="evidence" value="ECO:0007669"/>
    <property type="project" value="TreeGrafter"/>
</dbReference>
<protein>
    <recommendedName>
        <fullName evidence="1">ParB-like N-terminal domain-containing protein</fullName>
    </recommendedName>
</protein>
<organism evidence="2">
    <name type="scientific">marine sediment metagenome</name>
    <dbReference type="NCBI Taxonomy" id="412755"/>
    <lineage>
        <taxon>unclassified sequences</taxon>
        <taxon>metagenomes</taxon>
        <taxon>ecological metagenomes</taxon>
    </lineage>
</organism>
<dbReference type="AlphaFoldDB" id="A0A0F9SXZ5"/>
<comment type="caution">
    <text evidence="2">The sequence shown here is derived from an EMBL/GenBank/DDBJ whole genome shotgun (WGS) entry which is preliminary data.</text>
</comment>